<evidence type="ECO:0000256" key="6">
    <source>
        <dbReference type="ARBA" id="ARBA00023242"/>
    </source>
</evidence>
<dbReference type="SUPFAM" id="SSF57667">
    <property type="entry name" value="beta-beta-alpha zinc fingers"/>
    <property type="match status" value="1"/>
</dbReference>
<keyword evidence="4" id="KW-0863">Zinc-finger</keyword>
<dbReference type="CTD" id="36383591"/>
<dbReference type="STRING" id="34506.A0A090LNB8"/>
<evidence type="ECO:0000313" key="11">
    <source>
        <dbReference type="WBParaSite" id="SRAE_X000053800.1"/>
    </source>
</evidence>
<dbReference type="Proteomes" id="UP000035682">
    <property type="component" value="Unplaced"/>
</dbReference>
<dbReference type="PROSITE" id="PS00028">
    <property type="entry name" value="ZINC_FINGER_C2H2_1"/>
    <property type="match status" value="4"/>
</dbReference>
<feature type="compositionally biased region" description="Basic residues" evidence="7">
    <location>
        <begin position="689"/>
        <end position="698"/>
    </location>
</feature>
<evidence type="ECO:0000259" key="8">
    <source>
        <dbReference type="PROSITE" id="PS00028"/>
    </source>
</evidence>
<dbReference type="InterPro" id="IPR050888">
    <property type="entry name" value="ZnF_C2H2-type_TF"/>
</dbReference>
<evidence type="ECO:0000313" key="12">
    <source>
        <dbReference type="WormBase" id="SRAE_X000053800"/>
    </source>
</evidence>
<feature type="region of interest" description="Disordered" evidence="7">
    <location>
        <begin position="666"/>
        <end position="700"/>
    </location>
</feature>
<dbReference type="WBParaSite" id="SRAE_X000053800.1">
    <property type="protein sequence ID" value="SRAE_X000053800.1"/>
    <property type="gene ID" value="WBGene00266097"/>
</dbReference>
<feature type="compositionally biased region" description="Low complexity" evidence="7">
    <location>
        <begin position="666"/>
        <end position="684"/>
    </location>
</feature>
<dbReference type="AlphaFoldDB" id="A0A090LNB8"/>
<feature type="compositionally biased region" description="Polar residues" evidence="7">
    <location>
        <begin position="804"/>
        <end position="816"/>
    </location>
</feature>
<dbReference type="GO" id="GO:0008270">
    <property type="term" value="F:zinc ion binding"/>
    <property type="evidence" value="ECO:0007669"/>
    <property type="project" value="UniProtKB-KW"/>
</dbReference>
<evidence type="ECO:0000256" key="4">
    <source>
        <dbReference type="ARBA" id="ARBA00022771"/>
    </source>
</evidence>
<dbReference type="OrthoDB" id="10020956at2759"/>
<keyword evidence="6" id="KW-0539">Nucleus</keyword>
<dbReference type="PANTHER" id="PTHR24406">
    <property type="entry name" value="TRANSCRIPTIONAL REPRESSOR CTCFL-RELATED"/>
    <property type="match status" value="1"/>
</dbReference>
<dbReference type="Gene3D" id="3.30.160.60">
    <property type="entry name" value="Classic Zinc Finger"/>
    <property type="match status" value="1"/>
</dbReference>
<feature type="domain" description="C2H2-type" evidence="8">
    <location>
        <begin position="713"/>
        <end position="734"/>
    </location>
</feature>
<evidence type="ECO:0000256" key="3">
    <source>
        <dbReference type="ARBA" id="ARBA00022737"/>
    </source>
</evidence>
<sequence>MDQTNSSSPTISGCGSEINGILPEMFKVLLEQQQFNLQQNQVGHKISNHHLDSETNPLMQSVIQYNAHMNLLNEFKNNNQVKQEFDASDINNTILGWQLNKHNNHHNDSIYQQLLNKLNLNNISSKQDIGVLNNALISGMQNRGATDNENVTLNSILNNIEQNSFNAAQILDQLALLGVTTPTSVKGSSFSDKQLKSSISPFSVSSQTSNNNSLYDINGQFQIRRDHQRSNTVSSKSKDTYCEYCQKYFCNRYFLKIHKLRRHKINDDDTPIKKYSIDYNGCKKDSSSEISIQEVLVKELRAMAQEKANKFSIDGEITQTCDICNKTFDDTLGLMTHKVKEHSFDPNQNLTINTPRNIENLGLSRSPVLINQINNNNNNNNNNNILSNNDIKKENIQSNNNDDSAKIMEIIQNNNMRLQFNLPLSSTMTSPLSSLATLQNNQQMKNVNQQNPLSNLTGSQTFDCTTMTRKQSSQADSTAEAFCNLCNKKMHKIVIDDSKSTIANVDVGTEDNNIGLKFRCDICMENVVSRCELIKHKSLVHSIIINDSRSKGGLTKNSPTAYGCNSLSSCDEGYNNISFGNNIISSDDIEMKINQEVDDTLKKIKMDVNDKGNINHTNEDISLLQIKLYPNDNIIDMEEKIDKCNEITKLNTSNPNTITTISTTTTTTNTTTTTTPSTTKTVSKSTKELKKKNKKQKKGNPFNLPKSYRLFTCVFCDKVFISKLICKIHMKKYHEENVKEEAFNLSPNYSTTNKENENNIDSYDSAVSKSVTPLHSLDLVLFDGISSIEEHTEGHRINNKEEGNNSNTSGSASPNSIHHDEMFGKVVLDKPNAFLLQNFIVQYEKTPNIEDRYNDILPDDLKLQLPVKFISDSPFELNLKFCPIPQTTNE</sequence>
<feature type="domain" description="C2H2-type" evidence="8">
    <location>
        <begin position="242"/>
        <end position="263"/>
    </location>
</feature>
<proteinExistence type="predicted"/>
<evidence type="ECO:0000256" key="5">
    <source>
        <dbReference type="ARBA" id="ARBA00022833"/>
    </source>
</evidence>
<feature type="domain" description="C2H2-type" evidence="8">
    <location>
        <begin position="520"/>
        <end position="541"/>
    </location>
</feature>
<evidence type="ECO:0000313" key="9">
    <source>
        <dbReference type="EMBL" id="CEF71211.1"/>
    </source>
</evidence>
<name>A0A090LNB8_STRRB</name>
<evidence type="ECO:0000256" key="1">
    <source>
        <dbReference type="ARBA" id="ARBA00004123"/>
    </source>
</evidence>
<keyword evidence="3" id="KW-0677">Repeat</keyword>
<organism evidence="9">
    <name type="scientific">Strongyloides ratti</name>
    <name type="common">Parasitic roundworm</name>
    <dbReference type="NCBI Taxonomy" id="34506"/>
    <lineage>
        <taxon>Eukaryota</taxon>
        <taxon>Metazoa</taxon>
        <taxon>Ecdysozoa</taxon>
        <taxon>Nematoda</taxon>
        <taxon>Chromadorea</taxon>
        <taxon>Rhabditida</taxon>
        <taxon>Tylenchina</taxon>
        <taxon>Panagrolaimomorpha</taxon>
        <taxon>Strongyloidoidea</taxon>
        <taxon>Strongyloididae</taxon>
        <taxon>Strongyloides</taxon>
    </lineage>
</organism>
<reference evidence="9 10" key="1">
    <citation type="submission" date="2014-09" db="EMBL/GenBank/DDBJ databases">
        <authorList>
            <person name="Martin A.A."/>
        </authorList>
    </citation>
    <scope>NUCLEOTIDE SEQUENCE</scope>
    <source>
        <strain evidence="10">ED321</strain>
        <strain evidence="9">ED321 Heterogonic</strain>
    </source>
</reference>
<dbReference type="GeneID" id="36383591"/>
<dbReference type="InterPro" id="IPR036236">
    <property type="entry name" value="Znf_C2H2_sf"/>
</dbReference>
<dbReference type="InterPro" id="IPR013087">
    <property type="entry name" value="Znf_C2H2_type"/>
</dbReference>
<keyword evidence="10" id="KW-1185">Reference proteome</keyword>
<keyword evidence="2" id="KW-0479">Metal-binding</keyword>
<feature type="region of interest" description="Disordered" evidence="7">
    <location>
        <begin position="795"/>
        <end position="816"/>
    </location>
</feature>
<comment type="subcellular location">
    <subcellularLocation>
        <location evidence="1">Nucleus</location>
    </subcellularLocation>
</comment>
<dbReference type="EMBL" id="LN609530">
    <property type="protein sequence ID" value="CEF71211.1"/>
    <property type="molecule type" value="Genomic_DNA"/>
</dbReference>
<evidence type="ECO:0000256" key="7">
    <source>
        <dbReference type="SAM" id="MobiDB-lite"/>
    </source>
</evidence>
<dbReference type="WormBase" id="SRAE_X000053800">
    <property type="protein sequence ID" value="SRP02505"/>
    <property type="gene ID" value="WBGene00266097"/>
</dbReference>
<gene>
    <name evidence="9 11 12" type="ORF">SRAE_X000053800</name>
</gene>
<evidence type="ECO:0000256" key="2">
    <source>
        <dbReference type="ARBA" id="ARBA00022723"/>
    </source>
</evidence>
<accession>A0A090LNB8</accession>
<reference evidence="11" key="2">
    <citation type="submission" date="2020-12" db="UniProtKB">
        <authorList>
            <consortium name="WormBaseParasite"/>
        </authorList>
    </citation>
    <scope>IDENTIFICATION</scope>
</reference>
<dbReference type="GO" id="GO:0005634">
    <property type="term" value="C:nucleus"/>
    <property type="evidence" value="ECO:0007669"/>
    <property type="project" value="UniProtKB-SubCell"/>
</dbReference>
<dbReference type="RefSeq" id="XP_024510407.1">
    <property type="nucleotide sequence ID" value="XM_024644893.1"/>
</dbReference>
<keyword evidence="5" id="KW-0862">Zinc</keyword>
<dbReference type="SMART" id="SM00355">
    <property type="entry name" value="ZnF_C2H2"/>
    <property type="match status" value="4"/>
</dbReference>
<evidence type="ECO:0000313" key="10">
    <source>
        <dbReference type="Proteomes" id="UP000035682"/>
    </source>
</evidence>
<feature type="domain" description="C2H2-type" evidence="8">
    <location>
        <begin position="321"/>
        <end position="342"/>
    </location>
</feature>
<protein>
    <submittedName>
        <fullName evidence="9 11">Zinc finger, C2H2 domain and Zinc finger, C2H2-like domain-containing protein</fullName>
    </submittedName>
</protein>